<evidence type="ECO:0000313" key="1">
    <source>
        <dbReference type="EMBL" id="PVD39409.1"/>
    </source>
</evidence>
<comment type="caution">
    <text evidence="1">The sequence shown here is derived from an EMBL/GenBank/DDBJ whole genome shotgun (WGS) entry which is preliminary data.</text>
</comment>
<organism evidence="1 2">
    <name type="scientific">Pomacea canaliculata</name>
    <name type="common">Golden apple snail</name>
    <dbReference type="NCBI Taxonomy" id="400727"/>
    <lineage>
        <taxon>Eukaryota</taxon>
        <taxon>Metazoa</taxon>
        <taxon>Spiralia</taxon>
        <taxon>Lophotrochozoa</taxon>
        <taxon>Mollusca</taxon>
        <taxon>Gastropoda</taxon>
        <taxon>Caenogastropoda</taxon>
        <taxon>Architaenioglossa</taxon>
        <taxon>Ampullarioidea</taxon>
        <taxon>Ampullariidae</taxon>
        <taxon>Pomacea</taxon>
    </lineage>
</organism>
<dbReference type="SUPFAM" id="SSF52047">
    <property type="entry name" value="RNI-like"/>
    <property type="match status" value="1"/>
</dbReference>
<dbReference type="OrthoDB" id="10044893at2759"/>
<accession>A0A2T7Q166</accession>
<dbReference type="Proteomes" id="UP000245119">
    <property type="component" value="Linkage Group LG1"/>
</dbReference>
<protein>
    <recommendedName>
        <fullName evidence="3">Distal membrane arm assembly complex 2-like protein</fullName>
    </recommendedName>
</protein>
<dbReference type="EMBL" id="PZQS01000001">
    <property type="protein sequence ID" value="PVD39409.1"/>
    <property type="molecule type" value="Genomic_DNA"/>
</dbReference>
<dbReference type="Gene3D" id="3.80.10.10">
    <property type="entry name" value="Ribonuclease Inhibitor"/>
    <property type="match status" value="1"/>
</dbReference>
<keyword evidence="2" id="KW-1185">Reference proteome</keyword>
<evidence type="ECO:0008006" key="3">
    <source>
        <dbReference type="Google" id="ProtNLM"/>
    </source>
</evidence>
<name>A0A2T7Q166_POMCA</name>
<gene>
    <name evidence="1" type="ORF">C0Q70_02039</name>
</gene>
<dbReference type="AlphaFoldDB" id="A0A2T7Q166"/>
<evidence type="ECO:0000313" key="2">
    <source>
        <dbReference type="Proteomes" id="UP000245119"/>
    </source>
</evidence>
<proteinExistence type="predicted"/>
<sequence>MGIGYVSTMASLQKLYLRYCQQVRDLGVHHIYSMRKLRCLSLAGCSQISPNALCGLNRLPNLAELELTNCASATQAVVSYLRDNMFNCQVIQ</sequence>
<dbReference type="STRING" id="400727.A0A2T7Q166"/>
<reference evidence="1 2" key="1">
    <citation type="submission" date="2018-04" db="EMBL/GenBank/DDBJ databases">
        <title>The genome of golden apple snail Pomacea canaliculata provides insight into stress tolerance and invasive adaptation.</title>
        <authorList>
            <person name="Liu C."/>
            <person name="Liu B."/>
            <person name="Ren Y."/>
            <person name="Zhang Y."/>
            <person name="Wang H."/>
            <person name="Li S."/>
            <person name="Jiang F."/>
            <person name="Yin L."/>
            <person name="Zhang G."/>
            <person name="Qian W."/>
            <person name="Fan W."/>
        </authorList>
    </citation>
    <scope>NUCLEOTIDE SEQUENCE [LARGE SCALE GENOMIC DNA]</scope>
    <source>
        <strain evidence="1">SZHN2017</strain>
        <tissue evidence="1">Muscle</tissue>
    </source>
</reference>
<dbReference type="InterPro" id="IPR032675">
    <property type="entry name" value="LRR_dom_sf"/>
</dbReference>